<evidence type="ECO:0000313" key="1">
    <source>
        <dbReference type="EMBL" id="KAH7690266.1"/>
    </source>
</evidence>
<reference evidence="2" key="1">
    <citation type="journal article" date="2022" name="Nat. Commun.">
        <title>Chromosome evolution and the genetic basis of agronomically important traits in greater yam.</title>
        <authorList>
            <person name="Bredeson J.V."/>
            <person name="Lyons J.B."/>
            <person name="Oniyinde I.O."/>
            <person name="Okereke N.R."/>
            <person name="Kolade O."/>
            <person name="Nnabue I."/>
            <person name="Nwadili C.O."/>
            <person name="Hribova E."/>
            <person name="Parker M."/>
            <person name="Nwogha J."/>
            <person name="Shu S."/>
            <person name="Carlson J."/>
            <person name="Kariba R."/>
            <person name="Muthemba S."/>
            <person name="Knop K."/>
            <person name="Barton G.J."/>
            <person name="Sherwood A.V."/>
            <person name="Lopez-Montes A."/>
            <person name="Asiedu R."/>
            <person name="Jamnadass R."/>
            <person name="Muchugi A."/>
            <person name="Goodstein D."/>
            <person name="Egesi C.N."/>
            <person name="Featherston J."/>
            <person name="Asfaw A."/>
            <person name="Simpson G.G."/>
            <person name="Dolezel J."/>
            <person name="Hendre P.S."/>
            <person name="Van Deynze A."/>
            <person name="Kumar P.L."/>
            <person name="Obidiegwu J.E."/>
            <person name="Bhattacharjee R."/>
            <person name="Rokhsar D.S."/>
        </authorList>
    </citation>
    <scope>NUCLEOTIDE SEQUENCE [LARGE SCALE GENOMIC DNA]</scope>
    <source>
        <strain evidence="2">cv. TDa95/00328</strain>
    </source>
</reference>
<gene>
    <name evidence="1" type="ORF">IHE45_02G036200</name>
</gene>
<proteinExistence type="predicted"/>
<name>A0ACB7WQ79_DIOAL</name>
<evidence type="ECO:0000313" key="2">
    <source>
        <dbReference type="Proteomes" id="UP000827976"/>
    </source>
</evidence>
<keyword evidence="2" id="KW-1185">Reference proteome</keyword>
<accession>A0ACB7WQ79</accession>
<sequence>MAPNPKRAPPKKPPPKPPSPSPSSSSSGDGSDPQSPRPTNNPIQSSSEDDQQSTPKPKHPPSAKNQQAGSDLSSGDDSNSDSPPALEKSASSRRPDPSIKPISSKPMAESPKSKKLSTPAPKSGKNPSNAPDAVKPESTITKRKLFERFWSEGDEIKILEGVAEYHRKKGTDPASVVDLDSLHEFMKSFLGSEFGKNQLGDKIRRLKKRFRTLHAKNNGNPNITKPHERAKYELSEKIWGKKKSLIDEAEDDGDEDEDAGNSSEHEIVKQSSGKSRKRKDPVDNGVLNDGSNRTKEVDDCSYEYIREAFGQMKNDIFADMFLEQGLKLAEPKKAKKLDQEFRELSMLEAKSNLEYVSIVRDITIHALEALQKSG</sequence>
<protein>
    <submittedName>
        <fullName evidence="1">GLABROUS1 enhancer-binding protein family protein</fullName>
    </submittedName>
</protein>
<organism evidence="1 2">
    <name type="scientific">Dioscorea alata</name>
    <name type="common">Purple yam</name>
    <dbReference type="NCBI Taxonomy" id="55571"/>
    <lineage>
        <taxon>Eukaryota</taxon>
        <taxon>Viridiplantae</taxon>
        <taxon>Streptophyta</taxon>
        <taxon>Embryophyta</taxon>
        <taxon>Tracheophyta</taxon>
        <taxon>Spermatophyta</taxon>
        <taxon>Magnoliopsida</taxon>
        <taxon>Liliopsida</taxon>
        <taxon>Dioscoreales</taxon>
        <taxon>Dioscoreaceae</taxon>
        <taxon>Dioscorea</taxon>
    </lineage>
</organism>
<comment type="caution">
    <text evidence="1">The sequence shown here is derived from an EMBL/GenBank/DDBJ whole genome shotgun (WGS) entry which is preliminary data.</text>
</comment>
<dbReference type="Proteomes" id="UP000827976">
    <property type="component" value="Chromosome 2"/>
</dbReference>
<dbReference type="EMBL" id="CM037012">
    <property type="protein sequence ID" value="KAH7690266.1"/>
    <property type="molecule type" value="Genomic_DNA"/>
</dbReference>